<accession>A0ACB8YNJ0</accession>
<name>A0ACB8YNJ0_9ASTR</name>
<proteinExistence type="predicted"/>
<comment type="caution">
    <text evidence="1">The sequence shown here is derived from an EMBL/GenBank/DDBJ whole genome shotgun (WGS) entry which is preliminary data.</text>
</comment>
<organism evidence="1 2">
    <name type="scientific">Smallanthus sonchifolius</name>
    <dbReference type="NCBI Taxonomy" id="185202"/>
    <lineage>
        <taxon>Eukaryota</taxon>
        <taxon>Viridiplantae</taxon>
        <taxon>Streptophyta</taxon>
        <taxon>Embryophyta</taxon>
        <taxon>Tracheophyta</taxon>
        <taxon>Spermatophyta</taxon>
        <taxon>Magnoliopsida</taxon>
        <taxon>eudicotyledons</taxon>
        <taxon>Gunneridae</taxon>
        <taxon>Pentapetalae</taxon>
        <taxon>asterids</taxon>
        <taxon>campanulids</taxon>
        <taxon>Asterales</taxon>
        <taxon>Asteraceae</taxon>
        <taxon>Asteroideae</taxon>
        <taxon>Heliantheae alliance</taxon>
        <taxon>Millerieae</taxon>
        <taxon>Smallanthus</taxon>
    </lineage>
</organism>
<dbReference type="Proteomes" id="UP001056120">
    <property type="component" value="Linkage Group LG27"/>
</dbReference>
<evidence type="ECO:0000313" key="1">
    <source>
        <dbReference type="EMBL" id="KAI3687314.1"/>
    </source>
</evidence>
<gene>
    <name evidence="1" type="ORF">L1987_81009</name>
</gene>
<protein>
    <submittedName>
        <fullName evidence="1">Uncharacterized protein</fullName>
    </submittedName>
</protein>
<keyword evidence="2" id="KW-1185">Reference proteome</keyword>
<dbReference type="EMBL" id="CM042044">
    <property type="protein sequence ID" value="KAI3687314.1"/>
    <property type="molecule type" value="Genomic_DNA"/>
</dbReference>
<reference evidence="1 2" key="2">
    <citation type="journal article" date="2022" name="Mol. Ecol. Resour.">
        <title>The genomes of chicory, endive, great burdock and yacon provide insights into Asteraceae paleo-polyploidization history and plant inulin production.</title>
        <authorList>
            <person name="Fan W."/>
            <person name="Wang S."/>
            <person name="Wang H."/>
            <person name="Wang A."/>
            <person name="Jiang F."/>
            <person name="Liu H."/>
            <person name="Zhao H."/>
            <person name="Xu D."/>
            <person name="Zhang Y."/>
        </authorList>
    </citation>
    <scope>NUCLEOTIDE SEQUENCE [LARGE SCALE GENOMIC DNA]</scope>
    <source>
        <strain evidence="2">cv. Yunnan</strain>
        <tissue evidence="1">Leaves</tissue>
    </source>
</reference>
<reference evidence="2" key="1">
    <citation type="journal article" date="2022" name="Mol. Ecol. Resour.">
        <title>The genomes of chicory, endive, great burdock and yacon provide insights into Asteraceae palaeo-polyploidization history and plant inulin production.</title>
        <authorList>
            <person name="Fan W."/>
            <person name="Wang S."/>
            <person name="Wang H."/>
            <person name="Wang A."/>
            <person name="Jiang F."/>
            <person name="Liu H."/>
            <person name="Zhao H."/>
            <person name="Xu D."/>
            <person name="Zhang Y."/>
        </authorList>
    </citation>
    <scope>NUCLEOTIDE SEQUENCE [LARGE SCALE GENOMIC DNA]</scope>
    <source>
        <strain evidence="2">cv. Yunnan</strain>
    </source>
</reference>
<sequence>MTTGLASNLFISAARKPFVATIDGLPLGGGLEVAMACHARITTSTVQLGLHELQLGIIPRFGGVGPVYHYSEIIVEMIYYS</sequence>
<evidence type="ECO:0000313" key="2">
    <source>
        <dbReference type="Proteomes" id="UP001056120"/>
    </source>
</evidence>